<sequence length="523" mass="57442">MIDVEAMPHLADIPRVQASIRPDEEAFWFEGETTSFAELETRSTQIANGLIGLGVKPDDRVGYLAKNMAVYYEMLFGAAKARATMTAVNTRLAAPEVKFILSDARVKVLFVGKDFYGLIDQIRAELPDLEHIIAIDGDREDWKAYSAWRDSQLTDPPGLTTRDDDDVIQLYTSGTTGMPKGVQLTNGNYRAIFEQAGMLEWASYDVGDAVMNAMPLFHVAGVNIGILTAAQGAKAVVLREIDPAAILKLIPEHKIAHAFWVPAVILMLTQIPNVRDINWSSLKQVFYGASPIAESLLLDAQDIMGARFTQLYGLTETGGCGTYLPPEAHDPAWGKLRSCGVPYPATIVRCLDAEGNPVPTGEVGEIAIKSAFVMKGYWNRPDATKESVDASGFFRTGDAGYFDEDGFLYIHDRVKDMIVSGGENIYPAEVENAIFGHPGVADVAVIGVPDEKWGEAVKAIIVVKPGEAPTQDSIIAWARERIAGYKCPKTVEFIEVLPRNPSGKVLRKDLRETYWKDQARRIS</sequence>
<organism evidence="5">
    <name type="scientific">hydrothermal vent metagenome</name>
    <dbReference type="NCBI Taxonomy" id="652676"/>
    <lineage>
        <taxon>unclassified sequences</taxon>
        <taxon>metagenomes</taxon>
        <taxon>ecological metagenomes</taxon>
    </lineage>
</organism>
<gene>
    <name evidence="5" type="ORF">MGWOODY_Hyp2430</name>
</gene>
<dbReference type="Gene3D" id="3.30.300.30">
    <property type="match status" value="1"/>
</dbReference>
<name>A0A160TY42_9ZZZZ</name>
<dbReference type="AlphaFoldDB" id="A0A160TY42"/>
<evidence type="ECO:0000259" key="4">
    <source>
        <dbReference type="Pfam" id="PF13193"/>
    </source>
</evidence>
<dbReference type="InterPro" id="IPR025110">
    <property type="entry name" value="AMP-bd_C"/>
</dbReference>
<protein>
    <submittedName>
        <fullName evidence="5">O-succinylbenzoic acid--CoA ligase</fullName>
        <ecNumber evidence="5">6.2.1.26</ecNumber>
    </submittedName>
</protein>
<dbReference type="PANTHER" id="PTHR43767:SF1">
    <property type="entry name" value="NONRIBOSOMAL PEPTIDE SYNTHASE PES1 (EUROFUNG)-RELATED"/>
    <property type="match status" value="1"/>
</dbReference>
<dbReference type="FunFam" id="3.30.300.30:FF:000008">
    <property type="entry name" value="2,3-dihydroxybenzoate-AMP ligase"/>
    <property type="match status" value="1"/>
</dbReference>
<dbReference type="Pfam" id="PF13193">
    <property type="entry name" value="AMP-binding_C"/>
    <property type="match status" value="1"/>
</dbReference>
<evidence type="ECO:0000256" key="2">
    <source>
        <dbReference type="ARBA" id="ARBA00022598"/>
    </source>
</evidence>
<evidence type="ECO:0000259" key="3">
    <source>
        <dbReference type="Pfam" id="PF00501"/>
    </source>
</evidence>
<accession>A0A160TY42</accession>
<dbReference type="GO" id="GO:0008756">
    <property type="term" value="F:o-succinylbenzoate-CoA ligase activity"/>
    <property type="evidence" value="ECO:0007669"/>
    <property type="project" value="UniProtKB-EC"/>
</dbReference>
<proteinExistence type="inferred from homology"/>
<evidence type="ECO:0000256" key="1">
    <source>
        <dbReference type="ARBA" id="ARBA00006432"/>
    </source>
</evidence>
<comment type="similarity">
    <text evidence="1">Belongs to the ATP-dependent AMP-binding enzyme family.</text>
</comment>
<keyword evidence="2 5" id="KW-0436">Ligase</keyword>
<dbReference type="SUPFAM" id="SSF56801">
    <property type="entry name" value="Acetyl-CoA synthetase-like"/>
    <property type="match status" value="1"/>
</dbReference>
<dbReference type="InterPro" id="IPR000873">
    <property type="entry name" value="AMP-dep_synth/lig_dom"/>
</dbReference>
<dbReference type="PANTHER" id="PTHR43767">
    <property type="entry name" value="LONG-CHAIN-FATTY-ACID--COA LIGASE"/>
    <property type="match status" value="1"/>
</dbReference>
<dbReference type="NCBIfam" id="NF004837">
    <property type="entry name" value="PRK06187.1"/>
    <property type="match status" value="1"/>
</dbReference>
<dbReference type="EMBL" id="CZQD01000028">
    <property type="protein sequence ID" value="CUS56535.1"/>
    <property type="molecule type" value="Genomic_DNA"/>
</dbReference>
<feature type="domain" description="AMP-binding enzyme C-terminal" evidence="4">
    <location>
        <begin position="429"/>
        <end position="504"/>
    </location>
</feature>
<feature type="domain" description="AMP-dependent synthetase/ligase" evidence="3">
    <location>
        <begin position="17"/>
        <end position="378"/>
    </location>
</feature>
<evidence type="ECO:0000313" key="5">
    <source>
        <dbReference type="EMBL" id="CUS56535.1"/>
    </source>
</evidence>
<dbReference type="InterPro" id="IPR045851">
    <property type="entry name" value="AMP-bd_C_sf"/>
</dbReference>
<dbReference type="EC" id="6.2.1.26" evidence="5"/>
<dbReference type="InterPro" id="IPR050237">
    <property type="entry name" value="ATP-dep_AMP-bd_enzyme"/>
</dbReference>
<dbReference type="Pfam" id="PF00501">
    <property type="entry name" value="AMP-binding"/>
    <property type="match status" value="1"/>
</dbReference>
<dbReference type="InterPro" id="IPR042099">
    <property type="entry name" value="ANL_N_sf"/>
</dbReference>
<dbReference type="Gene3D" id="3.40.50.12780">
    <property type="entry name" value="N-terminal domain of ligase-like"/>
    <property type="match status" value="1"/>
</dbReference>
<reference evidence="5" key="1">
    <citation type="submission" date="2015-10" db="EMBL/GenBank/DDBJ databases">
        <authorList>
            <person name="Gilbert D.G."/>
        </authorList>
    </citation>
    <scope>NUCLEOTIDE SEQUENCE</scope>
</reference>